<comment type="caution">
    <text evidence="1">The sequence shown here is derived from an EMBL/GenBank/DDBJ whole genome shotgun (WGS) entry which is preliminary data.</text>
</comment>
<name>A0AAV8TR11_9ROSI</name>
<evidence type="ECO:0000313" key="1">
    <source>
        <dbReference type="EMBL" id="KAJ8769390.1"/>
    </source>
</evidence>
<dbReference type="EMBL" id="JAIWQS010000003">
    <property type="protein sequence ID" value="KAJ8769390.1"/>
    <property type="molecule type" value="Genomic_DNA"/>
</dbReference>
<accession>A0AAV8TR11</accession>
<gene>
    <name evidence="1" type="ORF">K2173_002594</name>
</gene>
<evidence type="ECO:0000313" key="2">
    <source>
        <dbReference type="Proteomes" id="UP001159364"/>
    </source>
</evidence>
<protein>
    <submittedName>
        <fullName evidence="1">Uncharacterized protein</fullName>
    </submittedName>
</protein>
<reference evidence="1 2" key="1">
    <citation type="submission" date="2021-09" db="EMBL/GenBank/DDBJ databases">
        <title>Genomic insights and catalytic innovation underlie evolution of tropane alkaloids biosynthesis.</title>
        <authorList>
            <person name="Wang Y.-J."/>
            <person name="Tian T."/>
            <person name="Huang J.-P."/>
            <person name="Huang S.-X."/>
        </authorList>
    </citation>
    <scope>NUCLEOTIDE SEQUENCE [LARGE SCALE GENOMIC DNA]</scope>
    <source>
        <strain evidence="1">KIB-2018</strain>
        <tissue evidence="1">Leaf</tissue>
    </source>
</reference>
<sequence>MEEVWKDINLSSLHDHPYVENVLSATPRPHNNPHHNPNFLLQDFLARPSDKDPPILLELGPGFEFLDSSRPLRHGLHLQSHHPISNINSGFKNKNPNFSCHNSLLFSRAILFFMKTTTKNSKIKRNQTPPKFFIWLILSFENVKNDSSEPYNTYTAPQSKITYVRYL</sequence>
<organism evidence="1 2">
    <name type="scientific">Erythroxylum novogranatense</name>
    <dbReference type="NCBI Taxonomy" id="1862640"/>
    <lineage>
        <taxon>Eukaryota</taxon>
        <taxon>Viridiplantae</taxon>
        <taxon>Streptophyta</taxon>
        <taxon>Embryophyta</taxon>
        <taxon>Tracheophyta</taxon>
        <taxon>Spermatophyta</taxon>
        <taxon>Magnoliopsida</taxon>
        <taxon>eudicotyledons</taxon>
        <taxon>Gunneridae</taxon>
        <taxon>Pentapetalae</taxon>
        <taxon>rosids</taxon>
        <taxon>fabids</taxon>
        <taxon>Malpighiales</taxon>
        <taxon>Erythroxylaceae</taxon>
        <taxon>Erythroxylum</taxon>
    </lineage>
</organism>
<dbReference type="Proteomes" id="UP001159364">
    <property type="component" value="Linkage Group LG03"/>
</dbReference>
<proteinExistence type="predicted"/>
<keyword evidence="2" id="KW-1185">Reference proteome</keyword>
<dbReference type="AlphaFoldDB" id="A0AAV8TR11"/>